<evidence type="ECO:0000256" key="3">
    <source>
        <dbReference type="ARBA" id="ARBA00023163"/>
    </source>
</evidence>
<dbReference type="SUPFAM" id="SSF46689">
    <property type="entry name" value="Homeodomain-like"/>
    <property type="match status" value="1"/>
</dbReference>
<proteinExistence type="predicted"/>
<dbReference type="Proteomes" id="UP000314251">
    <property type="component" value="Unassembled WGS sequence"/>
</dbReference>
<protein>
    <submittedName>
        <fullName evidence="6">TetR family transcriptional regulator</fullName>
    </submittedName>
</protein>
<evidence type="ECO:0000256" key="4">
    <source>
        <dbReference type="PROSITE-ProRule" id="PRU00335"/>
    </source>
</evidence>
<evidence type="ECO:0000313" key="7">
    <source>
        <dbReference type="Proteomes" id="UP000314251"/>
    </source>
</evidence>
<comment type="caution">
    <text evidence="6">The sequence shown here is derived from an EMBL/GenBank/DDBJ whole genome shotgun (WGS) entry which is preliminary data.</text>
</comment>
<accession>A0A5N5ZYL3</accession>
<dbReference type="AlphaFoldDB" id="A0A5N5ZYL3"/>
<keyword evidence="1" id="KW-0805">Transcription regulation</keyword>
<dbReference type="PANTHER" id="PTHR30055:SF238">
    <property type="entry name" value="MYCOFACTOCIN BIOSYNTHESIS TRANSCRIPTIONAL REGULATOR MFTR-RELATED"/>
    <property type="match status" value="1"/>
</dbReference>
<dbReference type="PANTHER" id="PTHR30055">
    <property type="entry name" value="HTH-TYPE TRANSCRIPTIONAL REGULATOR RUTR"/>
    <property type="match status" value="1"/>
</dbReference>
<dbReference type="Pfam" id="PF00440">
    <property type="entry name" value="TetR_N"/>
    <property type="match status" value="1"/>
</dbReference>
<reference evidence="6" key="1">
    <citation type="submission" date="2019-10" db="EMBL/GenBank/DDBJ databases">
        <title>Nonomuraea sp. nov., isolated from Phyllanthus amarus.</title>
        <authorList>
            <person name="Klykleung N."/>
            <person name="Tanasupawat S."/>
        </authorList>
    </citation>
    <scope>NUCLEOTIDE SEQUENCE [LARGE SCALE GENOMIC DNA]</scope>
    <source>
        <strain evidence="6">3MP-10</strain>
    </source>
</reference>
<feature type="DNA-binding region" description="H-T-H motif" evidence="4">
    <location>
        <begin position="32"/>
        <end position="51"/>
    </location>
</feature>
<sequence>MPLRERKKLRTRRALVTEALRRFTAQGFAETTLDELVEAVEVSQRTFFRNFASKEDVALAPEQELWAAYAAAFEERPAGAAPLVEFQDALFAAVAAMDEGWAARFRASRTLAERTPALAGHSLRNCAETTERVLELTASRHPAAVPEDAVRLRLLLELVLSAWRWAVHDWLHADVGSGVEPPGRAELVARARDALALLPGVAALAATTP</sequence>
<evidence type="ECO:0000313" key="6">
    <source>
        <dbReference type="EMBL" id="KAB8160208.1"/>
    </source>
</evidence>
<dbReference type="GO" id="GO:0000976">
    <property type="term" value="F:transcription cis-regulatory region binding"/>
    <property type="evidence" value="ECO:0007669"/>
    <property type="project" value="TreeGrafter"/>
</dbReference>
<gene>
    <name evidence="6" type="ORF">FH607_027595</name>
</gene>
<keyword evidence="7" id="KW-1185">Reference proteome</keyword>
<dbReference type="Gene3D" id="1.10.357.10">
    <property type="entry name" value="Tetracycline Repressor, domain 2"/>
    <property type="match status" value="1"/>
</dbReference>
<evidence type="ECO:0000256" key="2">
    <source>
        <dbReference type="ARBA" id="ARBA00023125"/>
    </source>
</evidence>
<dbReference type="EMBL" id="VDLY02000023">
    <property type="protein sequence ID" value="KAB8160208.1"/>
    <property type="molecule type" value="Genomic_DNA"/>
</dbReference>
<dbReference type="InterPro" id="IPR009057">
    <property type="entry name" value="Homeodomain-like_sf"/>
</dbReference>
<keyword evidence="3" id="KW-0804">Transcription</keyword>
<keyword evidence="2 4" id="KW-0238">DNA-binding</keyword>
<evidence type="ECO:0000256" key="1">
    <source>
        <dbReference type="ARBA" id="ARBA00023015"/>
    </source>
</evidence>
<organism evidence="6 7">
    <name type="scientific">Streptomyces mimosae</name>
    <dbReference type="NCBI Taxonomy" id="2586635"/>
    <lineage>
        <taxon>Bacteria</taxon>
        <taxon>Bacillati</taxon>
        <taxon>Actinomycetota</taxon>
        <taxon>Actinomycetes</taxon>
        <taxon>Kitasatosporales</taxon>
        <taxon>Streptomycetaceae</taxon>
        <taxon>Streptomyces</taxon>
    </lineage>
</organism>
<dbReference type="GO" id="GO:0003700">
    <property type="term" value="F:DNA-binding transcription factor activity"/>
    <property type="evidence" value="ECO:0007669"/>
    <property type="project" value="TreeGrafter"/>
</dbReference>
<dbReference type="InterPro" id="IPR001647">
    <property type="entry name" value="HTH_TetR"/>
</dbReference>
<feature type="domain" description="HTH tetR-type" evidence="5">
    <location>
        <begin position="9"/>
        <end position="69"/>
    </location>
</feature>
<dbReference type="Gene3D" id="1.10.10.60">
    <property type="entry name" value="Homeodomain-like"/>
    <property type="match status" value="1"/>
</dbReference>
<name>A0A5N5ZYL3_9ACTN</name>
<dbReference type="PROSITE" id="PS50977">
    <property type="entry name" value="HTH_TETR_2"/>
    <property type="match status" value="1"/>
</dbReference>
<evidence type="ECO:0000259" key="5">
    <source>
        <dbReference type="PROSITE" id="PS50977"/>
    </source>
</evidence>
<dbReference type="InterPro" id="IPR050109">
    <property type="entry name" value="HTH-type_TetR-like_transc_reg"/>
</dbReference>
<dbReference type="OrthoDB" id="3787664at2"/>